<sequence length="328" mass="37614">MNNSIYDIFLELEGNNAAENDKFAAKPLPFNPNHKIGIDSNGYPLFFVECIDFEVIPNINLELISVQFNQLCRLTDREKTSEGRYTIISLKTINPDFLRYFIDVTSLILQRMSKRPSHKEVTSELSKLIELFKVFSKPSRKTIQGLWAELFVIEQAKDPVYMLQSWHVSPEDKYDFNDGNDKVEVKCTVNSQRKHRFSYEQLAPNTKSQLLIASVITTRSGKGKNVFDLKDSILRKVQDLKLHLLLNEVIASTLGTDFDKAFEYYFDYQMALDGLSFFDVNEIPNIPSDVIPVELSNIKFDCDLTRIKVASKETNPSLNTILFNSIGL</sequence>
<dbReference type="Proteomes" id="UP000095576">
    <property type="component" value="Unassembled WGS sequence"/>
</dbReference>
<name>A0A174KR76_BACT4</name>
<dbReference type="InterPro" id="IPR025534">
    <property type="entry name" value="DUF4420"/>
</dbReference>
<gene>
    <name evidence="1" type="ORF">ERS852511_01258</name>
</gene>
<reference evidence="1 2" key="1">
    <citation type="submission" date="2015-09" db="EMBL/GenBank/DDBJ databases">
        <authorList>
            <consortium name="Pathogen Informatics"/>
        </authorList>
    </citation>
    <scope>NUCLEOTIDE SEQUENCE [LARGE SCALE GENOMIC DNA]</scope>
    <source>
        <strain evidence="1 2">2789STDY5834899</strain>
    </source>
</reference>
<organism evidence="1 2">
    <name type="scientific">Bacteroides thetaiotaomicron</name>
    <dbReference type="NCBI Taxonomy" id="818"/>
    <lineage>
        <taxon>Bacteria</taxon>
        <taxon>Pseudomonadati</taxon>
        <taxon>Bacteroidota</taxon>
        <taxon>Bacteroidia</taxon>
        <taxon>Bacteroidales</taxon>
        <taxon>Bacteroidaceae</taxon>
        <taxon>Bacteroides</taxon>
    </lineage>
</organism>
<dbReference type="RefSeq" id="WP_055299004.1">
    <property type="nucleotide sequence ID" value="NZ_CZAP01000003.1"/>
</dbReference>
<dbReference type="EMBL" id="CZAP01000003">
    <property type="protein sequence ID" value="CUP14724.1"/>
    <property type="molecule type" value="Genomic_DNA"/>
</dbReference>
<accession>A0A174KR76</accession>
<protein>
    <recommendedName>
        <fullName evidence="3">PD-(D/E)XK motif protein</fullName>
    </recommendedName>
</protein>
<evidence type="ECO:0000313" key="1">
    <source>
        <dbReference type="EMBL" id="CUP14724.1"/>
    </source>
</evidence>
<dbReference type="AlphaFoldDB" id="A0A174KR76"/>
<evidence type="ECO:0000313" key="2">
    <source>
        <dbReference type="Proteomes" id="UP000095576"/>
    </source>
</evidence>
<proteinExistence type="predicted"/>
<evidence type="ECO:0008006" key="3">
    <source>
        <dbReference type="Google" id="ProtNLM"/>
    </source>
</evidence>
<dbReference type="Pfam" id="PF14390">
    <property type="entry name" value="DUF4420"/>
    <property type="match status" value="1"/>
</dbReference>